<organism evidence="7 8">
    <name type="scientific">Deinococcus arcticus</name>
    <dbReference type="NCBI Taxonomy" id="2136176"/>
    <lineage>
        <taxon>Bacteria</taxon>
        <taxon>Thermotogati</taxon>
        <taxon>Deinococcota</taxon>
        <taxon>Deinococci</taxon>
        <taxon>Deinococcales</taxon>
        <taxon>Deinococcaceae</taxon>
        <taxon>Deinococcus</taxon>
    </lineage>
</organism>
<keyword evidence="1" id="KW-0805">Transcription regulation</keyword>
<comment type="caution">
    <text evidence="7">The sequence shown here is derived from an EMBL/GenBank/DDBJ whole genome shotgun (WGS) entry which is preliminary data.</text>
</comment>
<name>A0A2T3WCF2_9DEIO</name>
<dbReference type="SUPFAM" id="SSF46785">
    <property type="entry name" value="Winged helix' DNA-binding domain"/>
    <property type="match status" value="1"/>
</dbReference>
<dbReference type="InterPro" id="IPR036388">
    <property type="entry name" value="WH-like_DNA-bd_sf"/>
</dbReference>
<evidence type="ECO:0000256" key="2">
    <source>
        <dbReference type="ARBA" id="ARBA00023125"/>
    </source>
</evidence>
<evidence type="ECO:0000313" key="8">
    <source>
        <dbReference type="Proteomes" id="UP000240317"/>
    </source>
</evidence>
<dbReference type="OrthoDB" id="4474604at2"/>
<dbReference type="PANTHER" id="PTHR30136:SF2">
    <property type="entry name" value="TRANSCRIPTIONAL REGULATOR ICLR"/>
    <property type="match status" value="1"/>
</dbReference>
<feature type="domain" description="IclR-ED" evidence="6">
    <location>
        <begin position="67"/>
        <end position="243"/>
    </location>
</feature>
<dbReference type="Pfam" id="PF09339">
    <property type="entry name" value="HTH_IclR"/>
    <property type="match status" value="1"/>
</dbReference>
<dbReference type="AlphaFoldDB" id="A0A2T3WCF2"/>
<dbReference type="Gene3D" id="3.30.450.40">
    <property type="match status" value="1"/>
</dbReference>
<dbReference type="InterPro" id="IPR050707">
    <property type="entry name" value="HTH_MetabolicPath_Reg"/>
</dbReference>
<dbReference type="SMART" id="SM00346">
    <property type="entry name" value="HTH_ICLR"/>
    <property type="match status" value="1"/>
</dbReference>
<feature type="compositionally biased region" description="Low complexity" evidence="4">
    <location>
        <begin position="245"/>
        <end position="265"/>
    </location>
</feature>
<dbReference type="InterPro" id="IPR005471">
    <property type="entry name" value="Tscrpt_reg_IclR_N"/>
</dbReference>
<dbReference type="PANTHER" id="PTHR30136">
    <property type="entry name" value="HELIX-TURN-HELIX TRANSCRIPTIONAL REGULATOR, ICLR FAMILY"/>
    <property type="match status" value="1"/>
</dbReference>
<dbReference type="Gene3D" id="1.10.10.10">
    <property type="entry name" value="Winged helix-like DNA-binding domain superfamily/Winged helix DNA-binding domain"/>
    <property type="match status" value="1"/>
</dbReference>
<dbReference type="RefSeq" id="WP_107136174.1">
    <property type="nucleotide sequence ID" value="NZ_PYSV01000001.1"/>
</dbReference>
<dbReference type="PROSITE" id="PS51077">
    <property type="entry name" value="HTH_ICLR"/>
    <property type="match status" value="1"/>
</dbReference>
<evidence type="ECO:0000256" key="1">
    <source>
        <dbReference type="ARBA" id="ARBA00023015"/>
    </source>
</evidence>
<keyword evidence="8" id="KW-1185">Reference proteome</keyword>
<dbReference type="FunFam" id="1.10.10.10:FF:000056">
    <property type="entry name" value="IclR family transcriptional regulator"/>
    <property type="match status" value="1"/>
</dbReference>
<gene>
    <name evidence="7" type="ORF">C8263_00695</name>
</gene>
<dbReference type="SUPFAM" id="SSF55781">
    <property type="entry name" value="GAF domain-like"/>
    <property type="match status" value="1"/>
</dbReference>
<accession>A0A2T3WCF2</accession>
<dbReference type="GO" id="GO:0003700">
    <property type="term" value="F:DNA-binding transcription factor activity"/>
    <property type="evidence" value="ECO:0007669"/>
    <property type="project" value="TreeGrafter"/>
</dbReference>
<evidence type="ECO:0000313" key="7">
    <source>
        <dbReference type="EMBL" id="PTA69581.1"/>
    </source>
</evidence>
<reference evidence="7 8" key="1">
    <citation type="submission" date="2018-03" db="EMBL/GenBank/DDBJ databases">
        <title>Draft genome of Deinococcus sp. OD32.</title>
        <authorList>
            <person name="Wang X.-P."/>
            <person name="Du Z.-J."/>
        </authorList>
    </citation>
    <scope>NUCLEOTIDE SEQUENCE [LARGE SCALE GENOMIC DNA]</scope>
    <source>
        <strain evidence="7 8">OD32</strain>
    </source>
</reference>
<dbReference type="EMBL" id="PYSV01000001">
    <property type="protein sequence ID" value="PTA69581.1"/>
    <property type="molecule type" value="Genomic_DNA"/>
</dbReference>
<sequence length="276" mass="29077">MPRTLSTVQSAVRLLELFDADHTEWTLSALARHLGQPTSTVHEALGTLTHTGLLRRVGRGRYRLGWRLLKLSSALYGSLPWYAPAHDAMERVARRTHCLAFLCVLDGERVLCVARSVQGRGGPPVAGELDFELPAHATASGKLLLALAGRPLPLQAPAFTPQTVTTPDVWARQAREIRAAALAQTHDEWAPGTGSLAVPIRGEGGAVLAALGVSLPSGHGRGHEGLLRALRDAADEVSWALGFRGAGPRRAAGPGPALQAGDGPAESPAHGHTPDP</sequence>
<dbReference type="InterPro" id="IPR029016">
    <property type="entry name" value="GAF-like_dom_sf"/>
</dbReference>
<dbReference type="InterPro" id="IPR014757">
    <property type="entry name" value="Tscrpt_reg_IclR_C"/>
</dbReference>
<dbReference type="Pfam" id="PF01614">
    <property type="entry name" value="IclR_C"/>
    <property type="match status" value="1"/>
</dbReference>
<proteinExistence type="predicted"/>
<keyword evidence="3" id="KW-0804">Transcription</keyword>
<evidence type="ECO:0000259" key="5">
    <source>
        <dbReference type="PROSITE" id="PS51077"/>
    </source>
</evidence>
<protein>
    <submittedName>
        <fullName evidence="7">IclR family transcriptional regulator</fullName>
    </submittedName>
</protein>
<evidence type="ECO:0000256" key="4">
    <source>
        <dbReference type="SAM" id="MobiDB-lite"/>
    </source>
</evidence>
<evidence type="ECO:0000256" key="3">
    <source>
        <dbReference type="ARBA" id="ARBA00023163"/>
    </source>
</evidence>
<dbReference type="InterPro" id="IPR036390">
    <property type="entry name" value="WH_DNA-bd_sf"/>
</dbReference>
<dbReference type="GO" id="GO:0003677">
    <property type="term" value="F:DNA binding"/>
    <property type="evidence" value="ECO:0007669"/>
    <property type="project" value="UniProtKB-KW"/>
</dbReference>
<dbReference type="PROSITE" id="PS51078">
    <property type="entry name" value="ICLR_ED"/>
    <property type="match status" value="1"/>
</dbReference>
<feature type="domain" description="HTH iclR-type" evidence="5">
    <location>
        <begin position="5"/>
        <end position="66"/>
    </location>
</feature>
<evidence type="ECO:0000259" key="6">
    <source>
        <dbReference type="PROSITE" id="PS51078"/>
    </source>
</evidence>
<dbReference type="Proteomes" id="UP000240317">
    <property type="component" value="Unassembled WGS sequence"/>
</dbReference>
<keyword evidence="2" id="KW-0238">DNA-binding</keyword>
<dbReference type="GO" id="GO:0045892">
    <property type="term" value="P:negative regulation of DNA-templated transcription"/>
    <property type="evidence" value="ECO:0007669"/>
    <property type="project" value="TreeGrafter"/>
</dbReference>
<feature type="region of interest" description="Disordered" evidence="4">
    <location>
        <begin position="245"/>
        <end position="276"/>
    </location>
</feature>